<dbReference type="eggNOG" id="COG0737">
    <property type="taxonomic scope" value="Bacteria"/>
</dbReference>
<dbReference type="GO" id="GO:0009166">
    <property type="term" value="P:nucleotide catabolic process"/>
    <property type="evidence" value="ECO:0007669"/>
    <property type="project" value="InterPro"/>
</dbReference>
<dbReference type="Proteomes" id="UP000009885">
    <property type="component" value="Unassembled WGS sequence"/>
</dbReference>
<dbReference type="SUPFAM" id="SSF56300">
    <property type="entry name" value="Metallo-dependent phosphatases"/>
    <property type="match status" value="1"/>
</dbReference>
<keyword evidence="4" id="KW-1185">Reference proteome</keyword>
<proteinExistence type="predicted"/>
<evidence type="ECO:0000313" key="4">
    <source>
        <dbReference type="Proteomes" id="UP000009885"/>
    </source>
</evidence>
<evidence type="ECO:0000256" key="1">
    <source>
        <dbReference type="SAM" id="SignalP"/>
    </source>
</evidence>
<dbReference type="InterPro" id="IPR029052">
    <property type="entry name" value="Metallo-depent_PP-like"/>
</dbReference>
<dbReference type="PANTHER" id="PTHR11575">
    <property type="entry name" value="5'-NUCLEOTIDASE-RELATED"/>
    <property type="match status" value="1"/>
</dbReference>
<dbReference type="GO" id="GO:0016787">
    <property type="term" value="F:hydrolase activity"/>
    <property type="evidence" value="ECO:0007669"/>
    <property type="project" value="InterPro"/>
</dbReference>
<dbReference type="PATRIC" id="fig|1229783.3.peg.598"/>
<accession>K9B4T6</accession>
<sequence length="341" mass="38104">MQRVMKVIAVCVMMLSVLSFVPQQADASEKLKEGETFHLTVLHSNDWHGHLDDTTKLENGKMHENNVAKYATKIKEVKQQEDNVLVLDGGDLFLRGEFESAEGDLETKLMKKMGYDGLVIGNNDFRVHPAGTGDPAQRDAFLKNYQKNANFPLLLGNVIDKDTNDYMKMTDPYHTYTFKKGVKIGVIGLTSMKPENRKWNDVKDLDFIEPTKALKKLVPEVSKKSDANIVLSHVGNKGDHDLAKHPGVSAVLGADTHKVIKGGAEYESNGHENVPITQGGGEEEHYLGRLNLTYKVKNGQLELVDSKDKLYDIENVKADPKIKHMIDEYRADMKDDQGQAA</sequence>
<feature type="signal peptide" evidence="1">
    <location>
        <begin position="1"/>
        <end position="27"/>
    </location>
</feature>
<evidence type="ECO:0000313" key="3">
    <source>
        <dbReference type="EMBL" id="EKU49822.1"/>
    </source>
</evidence>
<dbReference type="AlphaFoldDB" id="K9B4T6"/>
<dbReference type="OrthoDB" id="9801679at2"/>
<evidence type="ECO:0000259" key="2">
    <source>
        <dbReference type="Pfam" id="PF00149"/>
    </source>
</evidence>
<keyword evidence="1" id="KW-0732">Signal</keyword>
<dbReference type="RefSeq" id="WP_009382467.1">
    <property type="nucleotide sequence ID" value="NZ_AMSQ01000004.1"/>
</dbReference>
<feature type="chain" id="PRO_5003924312" evidence="1">
    <location>
        <begin position="28"/>
        <end position="341"/>
    </location>
</feature>
<dbReference type="STRING" id="1229783.C273_02960"/>
<feature type="domain" description="Calcineurin-like phosphoesterase" evidence="2">
    <location>
        <begin position="40"/>
        <end position="258"/>
    </location>
</feature>
<dbReference type="InterPro" id="IPR004843">
    <property type="entry name" value="Calcineurin-like_PHP"/>
</dbReference>
<comment type="caution">
    <text evidence="3">The sequence shown here is derived from an EMBL/GenBank/DDBJ whole genome shotgun (WGS) entry which is preliminary data.</text>
</comment>
<name>K9B4T6_9STAP</name>
<dbReference type="EMBL" id="AMSQ01000004">
    <property type="protein sequence ID" value="EKU49822.1"/>
    <property type="molecule type" value="Genomic_DNA"/>
</dbReference>
<reference evidence="3 4" key="1">
    <citation type="journal article" date="2013" name="Genome Announc.">
        <title>Genome Sequence of Staphylococcus massiliensis Strain S46, Isolated from the Surface of Healthy Human Skin.</title>
        <authorList>
            <person name="Srivastav R."/>
            <person name="Singh A."/>
            <person name="Jangir P.K."/>
            <person name="Kumari C."/>
            <person name="Muduli S."/>
            <person name="Sharma R."/>
        </authorList>
    </citation>
    <scope>NUCLEOTIDE SEQUENCE [LARGE SCALE GENOMIC DNA]</scope>
    <source>
        <strain evidence="3 4">S46</strain>
    </source>
</reference>
<dbReference type="PANTHER" id="PTHR11575:SF24">
    <property type="entry name" value="5'-NUCLEOTIDASE"/>
    <property type="match status" value="1"/>
</dbReference>
<dbReference type="InterPro" id="IPR006179">
    <property type="entry name" value="5_nucleotidase/apyrase"/>
</dbReference>
<organism evidence="3 4">
    <name type="scientific">Staphylococcus massiliensis S46</name>
    <dbReference type="NCBI Taxonomy" id="1229783"/>
    <lineage>
        <taxon>Bacteria</taxon>
        <taxon>Bacillati</taxon>
        <taxon>Bacillota</taxon>
        <taxon>Bacilli</taxon>
        <taxon>Bacillales</taxon>
        <taxon>Staphylococcaceae</taxon>
        <taxon>Staphylococcus</taxon>
    </lineage>
</organism>
<dbReference type="Pfam" id="PF00149">
    <property type="entry name" value="Metallophos"/>
    <property type="match status" value="1"/>
</dbReference>
<gene>
    <name evidence="3" type="ORF">C273_02960</name>
</gene>
<dbReference type="Gene3D" id="3.60.21.10">
    <property type="match status" value="1"/>
</dbReference>
<protein>
    <submittedName>
        <fullName evidence="3">Nucleotide phosphoesterase</fullName>
    </submittedName>
</protein>